<accession>A0A919A5K2</accession>
<dbReference type="AlphaFoldDB" id="A0A919A5K2"/>
<evidence type="ECO:0000313" key="1">
    <source>
        <dbReference type="EMBL" id="GHE84930.1"/>
    </source>
</evidence>
<dbReference type="Proteomes" id="UP000630718">
    <property type="component" value="Unassembled WGS sequence"/>
</dbReference>
<dbReference type="RefSeq" id="WP_190202399.1">
    <property type="nucleotide sequence ID" value="NZ_BNBI01000001.1"/>
</dbReference>
<organism evidence="1 2">
    <name type="scientific">Streptomyces fumanus</name>
    <dbReference type="NCBI Taxonomy" id="67302"/>
    <lineage>
        <taxon>Bacteria</taxon>
        <taxon>Bacillati</taxon>
        <taxon>Actinomycetota</taxon>
        <taxon>Actinomycetes</taxon>
        <taxon>Kitasatosporales</taxon>
        <taxon>Streptomycetaceae</taxon>
        <taxon>Streptomyces</taxon>
    </lineage>
</organism>
<reference evidence="1" key="1">
    <citation type="journal article" date="2014" name="Int. J. Syst. Evol. Microbiol.">
        <title>Complete genome sequence of Corynebacterium casei LMG S-19264T (=DSM 44701T), isolated from a smear-ripened cheese.</title>
        <authorList>
            <consortium name="US DOE Joint Genome Institute (JGI-PGF)"/>
            <person name="Walter F."/>
            <person name="Albersmeier A."/>
            <person name="Kalinowski J."/>
            <person name="Ruckert C."/>
        </authorList>
    </citation>
    <scope>NUCLEOTIDE SEQUENCE</scope>
    <source>
        <strain evidence="1">JCM 4477</strain>
    </source>
</reference>
<protein>
    <submittedName>
        <fullName evidence="1">Uncharacterized protein</fullName>
    </submittedName>
</protein>
<proteinExistence type="predicted"/>
<comment type="caution">
    <text evidence="1">The sequence shown here is derived from an EMBL/GenBank/DDBJ whole genome shotgun (WGS) entry which is preliminary data.</text>
</comment>
<dbReference type="EMBL" id="BNBI01000001">
    <property type="protein sequence ID" value="GHE84930.1"/>
    <property type="molecule type" value="Genomic_DNA"/>
</dbReference>
<keyword evidence="2" id="KW-1185">Reference proteome</keyword>
<gene>
    <name evidence="1" type="ORF">GCM10018772_05070</name>
</gene>
<name>A0A919A5K2_9ACTN</name>
<sequence length="86" mass="9906">MTSCLPAYHVTADLRAAGHTDSTRGRAWRPGFRAHQASPRTVRLWHDGPDEQHHLDQYAKELRRLGYYVTAEHPSGKRPRIRVTHP</sequence>
<reference evidence="1" key="2">
    <citation type="submission" date="2020-09" db="EMBL/GenBank/DDBJ databases">
        <authorList>
            <person name="Sun Q."/>
            <person name="Ohkuma M."/>
        </authorList>
    </citation>
    <scope>NUCLEOTIDE SEQUENCE</scope>
    <source>
        <strain evidence="1">JCM 4477</strain>
    </source>
</reference>
<evidence type="ECO:0000313" key="2">
    <source>
        <dbReference type="Proteomes" id="UP000630718"/>
    </source>
</evidence>